<evidence type="ECO:0000256" key="1">
    <source>
        <dbReference type="ARBA" id="ARBA00023015"/>
    </source>
</evidence>
<dbReference type="GO" id="GO:0003700">
    <property type="term" value="F:DNA-binding transcription factor activity"/>
    <property type="evidence" value="ECO:0007669"/>
    <property type="project" value="TreeGrafter"/>
</dbReference>
<evidence type="ECO:0000256" key="3">
    <source>
        <dbReference type="ARBA" id="ARBA00023163"/>
    </source>
</evidence>
<dbReference type="PANTHER" id="PTHR30146:SF105">
    <property type="entry name" value="CATABOLITE CONTROL PROTEIN B"/>
    <property type="match status" value="1"/>
</dbReference>
<dbReference type="eggNOG" id="COG1609">
    <property type="taxonomic scope" value="Bacteria"/>
</dbReference>
<dbReference type="SUPFAM" id="SSF47413">
    <property type="entry name" value="lambda repressor-like DNA-binding domains"/>
    <property type="match status" value="1"/>
</dbReference>
<keyword evidence="2" id="KW-0238">DNA-binding</keyword>
<dbReference type="PATRIC" id="fig|1423734.3.peg.7"/>
<keyword evidence="6" id="KW-1185">Reference proteome</keyword>
<protein>
    <submittedName>
        <fullName evidence="5">Transcriptional regulator</fullName>
    </submittedName>
</protein>
<keyword evidence="3" id="KW-0804">Transcription</keyword>
<dbReference type="CDD" id="cd01392">
    <property type="entry name" value="HTH_LacI"/>
    <property type="match status" value="1"/>
</dbReference>
<proteinExistence type="predicted"/>
<organism evidence="5 6">
    <name type="scientific">Agrilactobacillus composti DSM 18527 = JCM 14202</name>
    <dbReference type="NCBI Taxonomy" id="1423734"/>
    <lineage>
        <taxon>Bacteria</taxon>
        <taxon>Bacillati</taxon>
        <taxon>Bacillota</taxon>
        <taxon>Bacilli</taxon>
        <taxon>Lactobacillales</taxon>
        <taxon>Lactobacillaceae</taxon>
        <taxon>Agrilactobacillus</taxon>
    </lineage>
</organism>
<dbReference type="Gene3D" id="3.40.50.2300">
    <property type="match status" value="2"/>
</dbReference>
<dbReference type="InterPro" id="IPR010982">
    <property type="entry name" value="Lambda_DNA-bd_dom_sf"/>
</dbReference>
<dbReference type="SMART" id="SM00354">
    <property type="entry name" value="HTH_LACI"/>
    <property type="match status" value="1"/>
</dbReference>
<accession>A0A0R1Y297</accession>
<evidence type="ECO:0000256" key="2">
    <source>
        <dbReference type="ARBA" id="ARBA00023125"/>
    </source>
</evidence>
<dbReference type="GO" id="GO:0000976">
    <property type="term" value="F:transcription cis-regulatory region binding"/>
    <property type="evidence" value="ECO:0007669"/>
    <property type="project" value="TreeGrafter"/>
</dbReference>
<dbReference type="Pfam" id="PF00532">
    <property type="entry name" value="Peripla_BP_1"/>
    <property type="match status" value="1"/>
</dbReference>
<dbReference type="Proteomes" id="UP000051236">
    <property type="component" value="Unassembled WGS sequence"/>
</dbReference>
<sequence>MSILATIRDIAKASGYSIATVSRAINHSGYVSAKAQQAIERVVAELDYAPNAIAQDLSAGVTHTIGVVLPHSNHPYFTQLLNGIMDAAFDSGYKITILPSGWQRSLELEYLEQLRRKAFDAMIFTSHGIPLKELAAYQRYGRIVICEDPKDTDLPAAYSDREVAYRAAFRWLQQKQVTHIGFLLSRAQEHISATSYATLRAFRAIYGRTPGKDWIISGINTYEDGYHTAEKFHQHQIEPEYIFSNGDDVAVGVRQYYIQQHLPIPGLVGQENQLTSKLLNIPTIDHHFVQIGAAAFELATHPEATPDREKFQSEFILRGI</sequence>
<comment type="caution">
    <text evidence="5">The sequence shown here is derived from an EMBL/GenBank/DDBJ whole genome shotgun (WGS) entry which is preliminary data.</text>
</comment>
<dbReference type="CDD" id="cd06286">
    <property type="entry name" value="PBP1_CcpB-like"/>
    <property type="match status" value="1"/>
</dbReference>
<evidence type="ECO:0000259" key="4">
    <source>
        <dbReference type="PROSITE" id="PS50932"/>
    </source>
</evidence>
<feature type="domain" description="HTH lacI-type" evidence="4">
    <location>
        <begin position="5"/>
        <end position="59"/>
    </location>
</feature>
<dbReference type="PROSITE" id="PS50932">
    <property type="entry name" value="HTH_LACI_2"/>
    <property type="match status" value="1"/>
</dbReference>
<evidence type="ECO:0000313" key="5">
    <source>
        <dbReference type="EMBL" id="KRM36109.1"/>
    </source>
</evidence>
<evidence type="ECO:0000313" key="6">
    <source>
        <dbReference type="Proteomes" id="UP000051236"/>
    </source>
</evidence>
<gene>
    <name evidence="5" type="ORF">FC83_GL000007</name>
</gene>
<dbReference type="PANTHER" id="PTHR30146">
    <property type="entry name" value="LACI-RELATED TRANSCRIPTIONAL REPRESSOR"/>
    <property type="match status" value="1"/>
</dbReference>
<dbReference type="InterPro" id="IPR000843">
    <property type="entry name" value="HTH_LacI"/>
</dbReference>
<reference evidence="5 6" key="1">
    <citation type="journal article" date="2015" name="Genome Announc.">
        <title>Expanding the biotechnology potential of lactobacilli through comparative genomics of 213 strains and associated genera.</title>
        <authorList>
            <person name="Sun Z."/>
            <person name="Harris H.M."/>
            <person name="McCann A."/>
            <person name="Guo C."/>
            <person name="Argimon S."/>
            <person name="Zhang W."/>
            <person name="Yang X."/>
            <person name="Jeffery I.B."/>
            <person name="Cooney J.C."/>
            <person name="Kagawa T.F."/>
            <person name="Liu W."/>
            <person name="Song Y."/>
            <person name="Salvetti E."/>
            <person name="Wrobel A."/>
            <person name="Rasinkangas P."/>
            <person name="Parkhill J."/>
            <person name="Rea M.C."/>
            <person name="O'Sullivan O."/>
            <person name="Ritari J."/>
            <person name="Douillard F.P."/>
            <person name="Paul Ross R."/>
            <person name="Yang R."/>
            <person name="Briner A.E."/>
            <person name="Felis G.E."/>
            <person name="de Vos W.M."/>
            <person name="Barrangou R."/>
            <person name="Klaenhammer T.R."/>
            <person name="Caufield P.W."/>
            <person name="Cui Y."/>
            <person name="Zhang H."/>
            <person name="O'Toole P.W."/>
        </authorList>
    </citation>
    <scope>NUCLEOTIDE SEQUENCE [LARGE SCALE GENOMIC DNA]</scope>
    <source>
        <strain evidence="5 6">DSM 18527</strain>
    </source>
</reference>
<dbReference type="InterPro" id="IPR001761">
    <property type="entry name" value="Peripla_BP/Lac1_sug-bd_dom"/>
</dbReference>
<dbReference type="Gene3D" id="1.10.260.40">
    <property type="entry name" value="lambda repressor-like DNA-binding domains"/>
    <property type="match status" value="1"/>
</dbReference>
<dbReference type="Pfam" id="PF00356">
    <property type="entry name" value="LacI"/>
    <property type="match status" value="1"/>
</dbReference>
<keyword evidence="1" id="KW-0805">Transcription regulation</keyword>
<dbReference type="AlphaFoldDB" id="A0A0R1Y297"/>
<dbReference type="STRING" id="1423734.FC83_GL000007"/>
<name>A0A0R1Y297_9LACO</name>
<dbReference type="InterPro" id="IPR028082">
    <property type="entry name" value="Peripla_BP_I"/>
</dbReference>
<dbReference type="EMBL" id="AZGA01000006">
    <property type="protein sequence ID" value="KRM36109.1"/>
    <property type="molecule type" value="Genomic_DNA"/>
</dbReference>
<dbReference type="SUPFAM" id="SSF53822">
    <property type="entry name" value="Periplasmic binding protein-like I"/>
    <property type="match status" value="1"/>
</dbReference>